<name>A0ABX0X750_9BACT</name>
<comment type="caution">
    <text evidence="3">The sequence shown here is derived from an EMBL/GenBank/DDBJ whole genome shotgun (WGS) entry which is preliminary data.</text>
</comment>
<feature type="coiled-coil region" evidence="1">
    <location>
        <begin position="151"/>
        <end position="223"/>
    </location>
</feature>
<evidence type="ECO:0000256" key="2">
    <source>
        <dbReference type="SAM" id="SignalP"/>
    </source>
</evidence>
<feature type="chain" id="PRO_5047072080" evidence="2">
    <location>
        <begin position="18"/>
        <end position="229"/>
    </location>
</feature>
<keyword evidence="2" id="KW-0732">Signal</keyword>
<reference evidence="3 4" key="1">
    <citation type="submission" date="2020-03" db="EMBL/GenBank/DDBJ databases">
        <title>Genomic Encyclopedia of Type Strains, Phase IV (KMG-IV): sequencing the most valuable type-strain genomes for metagenomic binning, comparative biology and taxonomic classification.</title>
        <authorList>
            <person name="Goeker M."/>
        </authorList>
    </citation>
    <scope>NUCLEOTIDE SEQUENCE [LARGE SCALE GENOMIC DNA]</scope>
    <source>
        <strain evidence="3 4">DSM 105096</strain>
    </source>
</reference>
<organism evidence="3 4">
    <name type="scientific">Neolewinella antarctica</name>
    <dbReference type="NCBI Taxonomy" id="442734"/>
    <lineage>
        <taxon>Bacteria</taxon>
        <taxon>Pseudomonadati</taxon>
        <taxon>Bacteroidota</taxon>
        <taxon>Saprospiria</taxon>
        <taxon>Saprospirales</taxon>
        <taxon>Lewinellaceae</taxon>
        <taxon>Neolewinella</taxon>
    </lineage>
</organism>
<dbReference type="EMBL" id="JAATJH010000001">
    <property type="protein sequence ID" value="NJC24693.1"/>
    <property type="molecule type" value="Genomic_DNA"/>
</dbReference>
<proteinExistence type="predicted"/>
<evidence type="ECO:0000313" key="3">
    <source>
        <dbReference type="EMBL" id="NJC24693.1"/>
    </source>
</evidence>
<gene>
    <name evidence="3" type="ORF">GGR27_000174</name>
</gene>
<dbReference type="Proteomes" id="UP000770785">
    <property type="component" value="Unassembled WGS sequence"/>
</dbReference>
<evidence type="ECO:0000256" key="1">
    <source>
        <dbReference type="SAM" id="Coils"/>
    </source>
</evidence>
<dbReference type="RefSeq" id="WP_168035509.1">
    <property type="nucleotide sequence ID" value="NZ_JAATJH010000001.1"/>
</dbReference>
<feature type="signal peptide" evidence="2">
    <location>
        <begin position="1"/>
        <end position="17"/>
    </location>
</feature>
<evidence type="ECO:0000313" key="4">
    <source>
        <dbReference type="Proteomes" id="UP000770785"/>
    </source>
</evidence>
<keyword evidence="1" id="KW-0175">Coiled coil</keyword>
<keyword evidence="4" id="KW-1185">Reference proteome</keyword>
<sequence>MRLLTIVLFLVSATSYAQVSEGRVTFDDTSLQSLRMSIDASADEVEEAWEDFWEDRYDIDIDKLDKDRNSMAFLAEQISLPIIGAKNVNFYSKITETDNRSDVAMAFAFTESDVVTRVSHPESYRAAEAIMIEFRTKFYTNYFDEQMEDIRDDLEDARDDSQDDSRDAQKARKKIAKYEDKIEDYQERIQKMRDEVGDELESSEEKAVRAAQLEAKLRDLEQRRARYLR</sequence>
<accession>A0ABX0X750</accession>
<protein>
    <submittedName>
        <fullName evidence="3">Vacuolar-type H+-ATPase subunit I/STV1</fullName>
    </submittedName>
</protein>